<feature type="region of interest" description="Disordered" evidence="1">
    <location>
        <begin position="129"/>
        <end position="411"/>
    </location>
</feature>
<feature type="compositionally biased region" description="Low complexity" evidence="1">
    <location>
        <begin position="132"/>
        <end position="159"/>
    </location>
</feature>
<evidence type="ECO:0000313" key="4">
    <source>
        <dbReference type="Proteomes" id="UP000315369"/>
    </source>
</evidence>
<feature type="compositionally biased region" description="Low complexity" evidence="1">
    <location>
        <begin position="249"/>
        <end position="263"/>
    </location>
</feature>
<feature type="compositionally biased region" description="Polar residues" evidence="1">
    <location>
        <begin position="481"/>
        <end position="491"/>
    </location>
</feature>
<feature type="compositionally biased region" description="Basic and acidic residues" evidence="1">
    <location>
        <begin position="335"/>
        <end position="346"/>
    </location>
</feature>
<feature type="compositionally biased region" description="Basic and acidic residues" evidence="1">
    <location>
        <begin position="204"/>
        <end position="217"/>
    </location>
</feature>
<accession>A0A540WRP0</accession>
<dbReference type="OrthoDB" id="5525937at2"/>
<dbReference type="RefSeq" id="WP_141647174.1">
    <property type="nucleotide sequence ID" value="NZ_VIFM01000212.1"/>
</dbReference>
<dbReference type="Gene3D" id="1.10.10.1320">
    <property type="entry name" value="Anti-sigma factor, zinc-finger domain"/>
    <property type="match status" value="1"/>
</dbReference>
<evidence type="ECO:0000313" key="3">
    <source>
        <dbReference type="EMBL" id="TQF11074.1"/>
    </source>
</evidence>
<dbReference type="InterPro" id="IPR027383">
    <property type="entry name" value="Znf_put"/>
</dbReference>
<proteinExistence type="predicted"/>
<keyword evidence="4" id="KW-1185">Reference proteome</keyword>
<organism evidence="3 4">
    <name type="scientific">Myxococcus llanfairpwllgwyngyllgogerychwyrndrobwllllantysiliogogogochensis</name>
    <dbReference type="NCBI Taxonomy" id="2590453"/>
    <lineage>
        <taxon>Bacteria</taxon>
        <taxon>Pseudomonadati</taxon>
        <taxon>Myxococcota</taxon>
        <taxon>Myxococcia</taxon>
        <taxon>Myxococcales</taxon>
        <taxon>Cystobacterineae</taxon>
        <taxon>Myxococcaceae</taxon>
        <taxon>Myxococcus</taxon>
    </lineage>
</organism>
<protein>
    <submittedName>
        <fullName evidence="3">Zf-HC2 domain-containing protein</fullName>
    </submittedName>
</protein>
<dbReference type="Pfam" id="PF13490">
    <property type="entry name" value="zf-HC2"/>
    <property type="match status" value="1"/>
</dbReference>
<feature type="compositionally biased region" description="Basic and acidic residues" evidence="1">
    <location>
        <begin position="174"/>
        <end position="189"/>
    </location>
</feature>
<feature type="domain" description="Putative zinc-finger" evidence="2">
    <location>
        <begin position="10"/>
        <end position="39"/>
    </location>
</feature>
<reference evidence="3 4" key="1">
    <citation type="submission" date="2019-06" db="EMBL/GenBank/DDBJ databases">
        <authorList>
            <person name="Livingstone P."/>
            <person name="Whitworth D."/>
        </authorList>
    </citation>
    <scope>NUCLEOTIDE SEQUENCE [LARGE SCALE GENOMIC DNA]</scope>
    <source>
        <strain evidence="3 4">AM401</strain>
    </source>
</reference>
<name>A0A540WRP0_9BACT</name>
<comment type="caution">
    <text evidence="3">The sequence shown here is derived from an EMBL/GenBank/DDBJ whole genome shotgun (WGS) entry which is preliminary data.</text>
</comment>
<feature type="compositionally biased region" description="Basic and acidic residues" evidence="1">
    <location>
        <begin position="274"/>
        <end position="291"/>
    </location>
</feature>
<sequence length="491" mass="50521">MKPQNLHAHEDRLLDFAYGELPAPDAQVVESHLQGCARCTQALDDIRGVRVTMGHLSEESAPDAGLESLLAYAQQSARRASAGPAPKPSRWRRWLLPVVGLASVSTLGILTFSAQSPELTQANLAAAEVMPSKKAAPVPSASARSAEPSAAPAPAAAAEAPPPPPEMRDDDAEYAPKDAAKTRSAEVQRAEGWALAGSGGDVGGRGRADELKAKVKGAESFGGKQSRSKTAPAEKSQREVSNLDEEALAEAAPAQAVASSSPPRDGLRLGGSSAKKEANKLSADDLAKDGAWDEGPGAPALEAVTEPLAQGTVVSAPAPSSANESRGGVAQQPSDAREQLELDRASASRAKSPMKATRKAEAVPEAPMPRPAPVTPAAVGRSEAEDSASGSSVAELSRQAQSANRAGDRSQEARLLRLALAAGASGTERAGLLNRLCDAELALGRRREGLAACNQVLTEAPGSSAAQAARRRLSHEAESVETPTSDAQPAP</sequence>
<evidence type="ECO:0000256" key="1">
    <source>
        <dbReference type="SAM" id="MobiDB-lite"/>
    </source>
</evidence>
<gene>
    <name evidence="3" type="ORF">FJV41_36205</name>
</gene>
<feature type="compositionally biased region" description="Polar residues" evidence="1">
    <location>
        <begin position="388"/>
        <end position="404"/>
    </location>
</feature>
<feature type="region of interest" description="Disordered" evidence="1">
    <location>
        <begin position="460"/>
        <end position="491"/>
    </location>
</feature>
<dbReference type="InterPro" id="IPR041916">
    <property type="entry name" value="Anti_sigma_zinc_sf"/>
</dbReference>
<dbReference type="AlphaFoldDB" id="A0A540WRP0"/>
<dbReference type="EMBL" id="VIFM01000212">
    <property type="protein sequence ID" value="TQF11074.1"/>
    <property type="molecule type" value="Genomic_DNA"/>
</dbReference>
<dbReference type="Proteomes" id="UP000315369">
    <property type="component" value="Unassembled WGS sequence"/>
</dbReference>
<evidence type="ECO:0000259" key="2">
    <source>
        <dbReference type="Pfam" id="PF13490"/>
    </source>
</evidence>